<dbReference type="Pfam" id="PF21674">
    <property type="entry name" value="CCDC22_N"/>
    <property type="match status" value="1"/>
</dbReference>
<evidence type="ECO:0000313" key="3">
    <source>
        <dbReference type="Proteomes" id="UP001627284"/>
    </source>
</evidence>
<dbReference type="InterPro" id="IPR048349">
    <property type="entry name" value="CCDC22_N"/>
</dbReference>
<evidence type="ECO:0000259" key="1">
    <source>
        <dbReference type="Pfam" id="PF21674"/>
    </source>
</evidence>
<dbReference type="AlphaFoldDB" id="A0ABD2RPU0"/>
<reference evidence="2 3" key="1">
    <citation type="submission" date="2024-05" db="EMBL/GenBank/DDBJ databases">
        <title>De novo assembly of an allotetraploid wild potato.</title>
        <authorList>
            <person name="Hosaka A.J."/>
        </authorList>
    </citation>
    <scope>NUCLEOTIDE SEQUENCE [LARGE SCALE GENOMIC DNA]</scope>
    <source>
        <tissue evidence="2">Young leaves</tissue>
    </source>
</reference>
<gene>
    <name evidence="2" type="ORF">AABB24_033643</name>
</gene>
<dbReference type="Proteomes" id="UP001627284">
    <property type="component" value="Unassembled WGS sequence"/>
</dbReference>
<protein>
    <recommendedName>
        <fullName evidence="1">CCDC22 N-terminal domain-containing protein</fullName>
    </recommendedName>
</protein>
<accession>A0ABD2RPU0</accession>
<feature type="domain" description="CCDC22 N-terminal" evidence="1">
    <location>
        <begin position="9"/>
        <end position="96"/>
    </location>
</feature>
<proteinExistence type="predicted"/>
<dbReference type="PANTHER" id="PTHR15668">
    <property type="entry name" value="JM1 PROTEIN"/>
    <property type="match status" value="1"/>
</dbReference>
<dbReference type="PANTHER" id="PTHR15668:SF4">
    <property type="entry name" value="COILED-COIL DOMAIN-CONTAINING PROTEIN 22"/>
    <property type="match status" value="1"/>
</dbReference>
<dbReference type="EMBL" id="JBJKTR010000019">
    <property type="protein sequence ID" value="KAL3333665.1"/>
    <property type="molecule type" value="Genomic_DNA"/>
</dbReference>
<feature type="non-terminal residue" evidence="2">
    <location>
        <position position="1"/>
    </location>
</feature>
<organism evidence="2 3">
    <name type="scientific">Solanum stoloniferum</name>
    <dbReference type="NCBI Taxonomy" id="62892"/>
    <lineage>
        <taxon>Eukaryota</taxon>
        <taxon>Viridiplantae</taxon>
        <taxon>Streptophyta</taxon>
        <taxon>Embryophyta</taxon>
        <taxon>Tracheophyta</taxon>
        <taxon>Spermatophyta</taxon>
        <taxon>Magnoliopsida</taxon>
        <taxon>eudicotyledons</taxon>
        <taxon>Gunneridae</taxon>
        <taxon>Pentapetalae</taxon>
        <taxon>asterids</taxon>
        <taxon>lamiids</taxon>
        <taxon>Solanales</taxon>
        <taxon>Solanaceae</taxon>
        <taxon>Solanoideae</taxon>
        <taxon>Solaneae</taxon>
        <taxon>Solanum</taxon>
    </lineage>
</organism>
<name>A0ABD2RPU0_9SOLN</name>
<sequence length="101" mass="10841">PVKIFRGEMEESQDILLNSIAGSGVTIPPGVSSVKDLTPAMLFSISSQALHLIDRQNSLFPASLPENSVADRSNLCSELASAFKSLGFVGDISFHKRGRTH</sequence>
<comment type="caution">
    <text evidence="2">The sequence shown here is derived from an EMBL/GenBank/DDBJ whole genome shotgun (WGS) entry which is preliminary data.</text>
</comment>
<dbReference type="InterPro" id="IPR008530">
    <property type="entry name" value="CCDC22"/>
</dbReference>
<keyword evidence="3" id="KW-1185">Reference proteome</keyword>
<evidence type="ECO:0000313" key="2">
    <source>
        <dbReference type="EMBL" id="KAL3333665.1"/>
    </source>
</evidence>